<dbReference type="RefSeq" id="WP_231955576.1">
    <property type="nucleotide sequence ID" value="NZ_LT838813.1"/>
</dbReference>
<proteinExistence type="inferred from homology"/>
<reference evidence="4" key="1">
    <citation type="submission" date="2017-04" db="EMBL/GenBank/DDBJ databases">
        <authorList>
            <person name="Varghese N."/>
            <person name="Submissions S."/>
        </authorList>
    </citation>
    <scope>NUCLEOTIDE SEQUENCE [LARGE SCALE GENOMIC DNA]</scope>
    <source>
        <strain evidence="4">DSM 16537</strain>
    </source>
</reference>
<dbReference type="PANTHER" id="PTHR16301:SF20">
    <property type="entry name" value="IMPACT FAMILY MEMBER YIGZ"/>
    <property type="match status" value="1"/>
</dbReference>
<gene>
    <name evidence="3" type="ORF">SAMN00777080_2372</name>
</gene>
<evidence type="ECO:0000259" key="2">
    <source>
        <dbReference type="Pfam" id="PF01205"/>
    </source>
</evidence>
<dbReference type="SUPFAM" id="SSF54211">
    <property type="entry name" value="Ribosomal protein S5 domain 2-like"/>
    <property type="match status" value="1"/>
</dbReference>
<feature type="domain" description="Impact N-terminal" evidence="2">
    <location>
        <begin position="29"/>
        <end position="134"/>
    </location>
</feature>
<dbReference type="InterPro" id="IPR023582">
    <property type="entry name" value="Impact"/>
</dbReference>
<dbReference type="PANTHER" id="PTHR16301">
    <property type="entry name" value="IMPACT-RELATED"/>
    <property type="match status" value="1"/>
</dbReference>
<dbReference type="InterPro" id="IPR001498">
    <property type="entry name" value="Impact_N"/>
</dbReference>
<dbReference type="InterPro" id="IPR036956">
    <property type="entry name" value="Impact_N_sf"/>
</dbReference>
<protein>
    <submittedName>
        <fullName evidence="3">Uncharacterized protein, YigZ family</fullName>
    </submittedName>
</protein>
<dbReference type="Pfam" id="PF01205">
    <property type="entry name" value="Impact_N"/>
    <property type="match status" value="1"/>
</dbReference>
<evidence type="ECO:0000256" key="1">
    <source>
        <dbReference type="ARBA" id="ARBA00007665"/>
    </source>
</evidence>
<dbReference type="InterPro" id="IPR020569">
    <property type="entry name" value="UPF0029_Impact_CS"/>
</dbReference>
<dbReference type="STRING" id="758820.SAMN00777080_2372"/>
<dbReference type="GO" id="GO:0005737">
    <property type="term" value="C:cytoplasm"/>
    <property type="evidence" value="ECO:0007669"/>
    <property type="project" value="TreeGrafter"/>
</dbReference>
<dbReference type="AlphaFoldDB" id="A0A1W2H4B1"/>
<accession>A0A1W2H4B1</accession>
<comment type="similarity">
    <text evidence="1">Belongs to the IMPACT family.</text>
</comment>
<evidence type="ECO:0000313" key="4">
    <source>
        <dbReference type="Proteomes" id="UP000192333"/>
    </source>
</evidence>
<dbReference type="GO" id="GO:0006446">
    <property type="term" value="P:regulation of translational initiation"/>
    <property type="evidence" value="ECO:0007669"/>
    <property type="project" value="TreeGrafter"/>
</dbReference>
<evidence type="ECO:0000313" key="3">
    <source>
        <dbReference type="EMBL" id="SMD43763.1"/>
    </source>
</evidence>
<dbReference type="InterPro" id="IPR020568">
    <property type="entry name" value="Ribosomal_Su5_D2-typ_SF"/>
</dbReference>
<dbReference type="Proteomes" id="UP000192333">
    <property type="component" value="Chromosome I"/>
</dbReference>
<name>A0A1W2H4B1_9BACT</name>
<dbReference type="Gene3D" id="3.30.230.30">
    <property type="entry name" value="Impact, N-terminal domain"/>
    <property type="match status" value="1"/>
</dbReference>
<organism evidence="3 4">
    <name type="scientific">Aquiflexum balticum DSM 16537</name>
    <dbReference type="NCBI Taxonomy" id="758820"/>
    <lineage>
        <taxon>Bacteria</taxon>
        <taxon>Pseudomonadati</taxon>
        <taxon>Bacteroidota</taxon>
        <taxon>Cytophagia</taxon>
        <taxon>Cytophagales</taxon>
        <taxon>Cyclobacteriaceae</taxon>
        <taxon>Aquiflexum</taxon>
    </lineage>
</organism>
<sequence>MLKSINLVLDTTDTYLTISDDSEGLYKEKGSKFLSFAFPASNEDEVKEKLEILRKKFHDARHHCYAYVLGKDREIFRANDDGEPNHSAGDPILGQIRSNQLTNVLIVVVRYFGGVKLGVGGLISAYRTAAAEAISNNIIVEAIVKHKVKLQFDYLSMNDVMKIIKDYDLEIINQQFDNDCKISLLVREGLMDEVISKFEKLEGLEFSKD</sequence>
<dbReference type="EMBL" id="LT838813">
    <property type="protein sequence ID" value="SMD43763.1"/>
    <property type="molecule type" value="Genomic_DNA"/>
</dbReference>
<keyword evidence="4" id="KW-1185">Reference proteome</keyword>
<dbReference type="PROSITE" id="PS00910">
    <property type="entry name" value="UPF0029"/>
    <property type="match status" value="1"/>
</dbReference>